<evidence type="ECO:0000256" key="2">
    <source>
        <dbReference type="SAM" id="Phobius"/>
    </source>
</evidence>
<keyword evidence="2" id="KW-0472">Membrane</keyword>
<gene>
    <name evidence="3" type="ORF">PK98_05165</name>
</gene>
<keyword evidence="2" id="KW-0812">Transmembrane</keyword>
<dbReference type="AlphaFoldDB" id="A0A0B2BWZ8"/>
<dbReference type="RefSeq" id="WP_039094788.1">
    <property type="nucleotide sequence ID" value="NZ_JTDN01000001.1"/>
</dbReference>
<keyword evidence="2" id="KW-1133">Transmembrane helix</keyword>
<dbReference type="Proteomes" id="UP000030988">
    <property type="component" value="Unassembled WGS sequence"/>
</dbReference>
<keyword evidence="4" id="KW-1185">Reference proteome</keyword>
<feature type="compositionally biased region" description="Polar residues" evidence="1">
    <location>
        <begin position="17"/>
        <end position="31"/>
    </location>
</feature>
<evidence type="ECO:0000313" key="4">
    <source>
        <dbReference type="Proteomes" id="UP000030988"/>
    </source>
</evidence>
<sequence>MADERIVTTETPEGASHTHTTIITEGPSRRSNGTALFGVIALLLIAAIAVWAFSTFGSAEAAKDNAIANAAGEVGEAAGQIGDAAKEAVN</sequence>
<feature type="transmembrane region" description="Helical" evidence="2">
    <location>
        <begin position="35"/>
        <end position="53"/>
    </location>
</feature>
<dbReference type="EMBL" id="JTDN01000001">
    <property type="protein sequence ID" value="KHL25959.1"/>
    <property type="molecule type" value="Genomic_DNA"/>
</dbReference>
<accession>A0A0B2BWZ8</accession>
<comment type="caution">
    <text evidence="3">The sequence shown here is derived from an EMBL/GenBank/DDBJ whole genome shotgun (WGS) entry which is preliminary data.</text>
</comment>
<evidence type="ECO:0000313" key="3">
    <source>
        <dbReference type="EMBL" id="KHL25959.1"/>
    </source>
</evidence>
<protein>
    <submittedName>
        <fullName evidence="3">Uncharacterized protein</fullName>
    </submittedName>
</protein>
<name>A0A0B2BWZ8_9SPHN</name>
<proteinExistence type="predicted"/>
<evidence type="ECO:0000256" key="1">
    <source>
        <dbReference type="SAM" id="MobiDB-lite"/>
    </source>
</evidence>
<reference evidence="3 4" key="1">
    <citation type="submission" date="2014-11" db="EMBL/GenBank/DDBJ databases">
        <title>Draft genome sequence of Kirrobacter mercurialis.</title>
        <authorList>
            <person name="Coil D.A."/>
            <person name="Eisen J.A."/>
        </authorList>
    </citation>
    <scope>NUCLEOTIDE SEQUENCE [LARGE SCALE GENOMIC DNA]</scope>
    <source>
        <strain evidence="3 4">Coronado</strain>
    </source>
</reference>
<feature type="region of interest" description="Disordered" evidence="1">
    <location>
        <begin position="1"/>
        <end position="31"/>
    </location>
</feature>
<organism evidence="3 4">
    <name type="scientific">Croceibacterium mercuriale</name>
    <dbReference type="NCBI Taxonomy" id="1572751"/>
    <lineage>
        <taxon>Bacteria</taxon>
        <taxon>Pseudomonadati</taxon>
        <taxon>Pseudomonadota</taxon>
        <taxon>Alphaproteobacteria</taxon>
        <taxon>Sphingomonadales</taxon>
        <taxon>Erythrobacteraceae</taxon>
        <taxon>Croceibacterium</taxon>
    </lineage>
</organism>
<dbReference type="OrthoDB" id="7510110at2"/>